<feature type="compositionally biased region" description="Basic and acidic residues" evidence="1">
    <location>
        <begin position="52"/>
        <end position="63"/>
    </location>
</feature>
<name>A0AAV9ARQ5_ACOGR</name>
<organism evidence="2 3">
    <name type="scientific">Acorus gramineus</name>
    <name type="common">Dwarf sweet flag</name>
    <dbReference type="NCBI Taxonomy" id="55184"/>
    <lineage>
        <taxon>Eukaryota</taxon>
        <taxon>Viridiplantae</taxon>
        <taxon>Streptophyta</taxon>
        <taxon>Embryophyta</taxon>
        <taxon>Tracheophyta</taxon>
        <taxon>Spermatophyta</taxon>
        <taxon>Magnoliopsida</taxon>
        <taxon>Liliopsida</taxon>
        <taxon>Acoraceae</taxon>
        <taxon>Acorus</taxon>
    </lineage>
</organism>
<sequence>MDKPPDRQIRRLRLRSSLQETLGKAKKNSRRKTEEVNKTITQTTTMARRHRAGAELEEKRMCK</sequence>
<evidence type="ECO:0000313" key="2">
    <source>
        <dbReference type="EMBL" id="KAK1266571.1"/>
    </source>
</evidence>
<evidence type="ECO:0000256" key="1">
    <source>
        <dbReference type="SAM" id="MobiDB-lite"/>
    </source>
</evidence>
<evidence type="ECO:0000313" key="3">
    <source>
        <dbReference type="Proteomes" id="UP001179952"/>
    </source>
</evidence>
<dbReference type="EMBL" id="JAUJYN010000007">
    <property type="protein sequence ID" value="KAK1266571.1"/>
    <property type="molecule type" value="Genomic_DNA"/>
</dbReference>
<feature type="region of interest" description="Disordered" evidence="1">
    <location>
        <begin position="1"/>
        <end position="63"/>
    </location>
</feature>
<dbReference type="Proteomes" id="UP001179952">
    <property type="component" value="Unassembled WGS sequence"/>
</dbReference>
<reference evidence="2" key="2">
    <citation type="submission" date="2023-06" db="EMBL/GenBank/DDBJ databases">
        <authorList>
            <person name="Ma L."/>
            <person name="Liu K.-W."/>
            <person name="Li Z."/>
            <person name="Hsiao Y.-Y."/>
            <person name="Qi Y."/>
            <person name="Fu T."/>
            <person name="Tang G."/>
            <person name="Zhang D."/>
            <person name="Sun W.-H."/>
            <person name="Liu D.-K."/>
            <person name="Li Y."/>
            <person name="Chen G.-Z."/>
            <person name="Liu X.-D."/>
            <person name="Liao X.-Y."/>
            <person name="Jiang Y.-T."/>
            <person name="Yu X."/>
            <person name="Hao Y."/>
            <person name="Huang J."/>
            <person name="Zhao X.-W."/>
            <person name="Ke S."/>
            <person name="Chen Y.-Y."/>
            <person name="Wu W.-L."/>
            <person name="Hsu J.-L."/>
            <person name="Lin Y.-F."/>
            <person name="Huang M.-D."/>
            <person name="Li C.-Y."/>
            <person name="Huang L."/>
            <person name="Wang Z.-W."/>
            <person name="Zhao X."/>
            <person name="Zhong W.-Y."/>
            <person name="Peng D.-H."/>
            <person name="Ahmad S."/>
            <person name="Lan S."/>
            <person name="Zhang J.-S."/>
            <person name="Tsai W.-C."/>
            <person name="Van De Peer Y."/>
            <person name="Liu Z.-J."/>
        </authorList>
    </citation>
    <scope>NUCLEOTIDE SEQUENCE</scope>
    <source>
        <strain evidence="2">SCP</strain>
        <tissue evidence="2">Leaves</tissue>
    </source>
</reference>
<proteinExistence type="predicted"/>
<keyword evidence="3" id="KW-1185">Reference proteome</keyword>
<protein>
    <submittedName>
        <fullName evidence="2">Uncharacterized protein</fullName>
    </submittedName>
</protein>
<accession>A0AAV9ARQ5</accession>
<comment type="caution">
    <text evidence="2">The sequence shown here is derived from an EMBL/GenBank/DDBJ whole genome shotgun (WGS) entry which is preliminary data.</text>
</comment>
<reference evidence="2" key="1">
    <citation type="journal article" date="2023" name="Nat. Commun.">
        <title>Diploid and tetraploid genomes of Acorus and the evolution of monocots.</title>
        <authorList>
            <person name="Ma L."/>
            <person name="Liu K.W."/>
            <person name="Li Z."/>
            <person name="Hsiao Y.Y."/>
            <person name="Qi Y."/>
            <person name="Fu T."/>
            <person name="Tang G.D."/>
            <person name="Zhang D."/>
            <person name="Sun W.H."/>
            <person name="Liu D.K."/>
            <person name="Li Y."/>
            <person name="Chen G.Z."/>
            <person name="Liu X.D."/>
            <person name="Liao X.Y."/>
            <person name="Jiang Y.T."/>
            <person name="Yu X."/>
            <person name="Hao Y."/>
            <person name="Huang J."/>
            <person name="Zhao X.W."/>
            <person name="Ke S."/>
            <person name="Chen Y.Y."/>
            <person name="Wu W.L."/>
            <person name="Hsu J.L."/>
            <person name="Lin Y.F."/>
            <person name="Huang M.D."/>
            <person name="Li C.Y."/>
            <person name="Huang L."/>
            <person name="Wang Z.W."/>
            <person name="Zhao X."/>
            <person name="Zhong W.Y."/>
            <person name="Peng D.H."/>
            <person name="Ahmad S."/>
            <person name="Lan S."/>
            <person name="Zhang J.S."/>
            <person name="Tsai W.C."/>
            <person name="Van de Peer Y."/>
            <person name="Liu Z.J."/>
        </authorList>
    </citation>
    <scope>NUCLEOTIDE SEQUENCE</scope>
    <source>
        <strain evidence="2">SCP</strain>
    </source>
</reference>
<gene>
    <name evidence="2" type="ORF">QJS04_geneDACA000706</name>
</gene>
<dbReference type="AlphaFoldDB" id="A0AAV9ARQ5"/>